<dbReference type="EC" id="2.7.2.11" evidence="8"/>
<dbReference type="HAMAP" id="MF_00456">
    <property type="entry name" value="ProB"/>
    <property type="match status" value="1"/>
</dbReference>
<dbReference type="FunFam" id="2.30.130.10:FF:000007">
    <property type="entry name" value="Glutamate 5-kinase"/>
    <property type="match status" value="1"/>
</dbReference>
<name>A0A8S0YAB4_9GAMM</name>
<dbReference type="PANTHER" id="PTHR43654">
    <property type="entry name" value="GLUTAMATE 5-KINASE"/>
    <property type="match status" value="1"/>
</dbReference>
<dbReference type="InterPro" id="IPR002478">
    <property type="entry name" value="PUA"/>
</dbReference>
<dbReference type="InterPro" id="IPR015947">
    <property type="entry name" value="PUA-like_sf"/>
</dbReference>
<sequence length="373" mass="40008">MSRTDFAKIKRVVIKIGSSLLTERGRGLNKPAITAWVRQMAGLRQQFIEVVLVSSGSVAEGMCRLGLKVRPKTLHELQAAASLGQMGLVRIFDDNFQQNGLHAAQVLLTHDDLSDRQRYLNARSTLLTLLKFGVVPVINENDAVATEEIRFGDNDTLAALVVNLVEADLLIILTDQKGLFTGDPGLYPEAKLISEISVNDERLDKIAGDSRSGMGRGGMFTKVRAARLASRSGAATVIAAGAADNAISAVISGMDLGTYLVPDIEPLVARKRWLAGQLQVKGRLVLDAGAVKVLKSNGKSLLAVGVKSVSGHFGRGELVSCVDESGLEIARGLTNYGKADAQLIAGKNSSEFEKILGYFDGSEMIHRNNMVLI</sequence>
<comment type="caution">
    <text evidence="8">Lacks conserved residue(s) required for the propagation of feature annotation.</text>
</comment>
<protein>
    <recommendedName>
        <fullName evidence="8">Glutamate 5-kinase</fullName>
        <ecNumber evidence="8">2.7.2.11</ecNumber>
    </recommendedName>
    <alternativeName>
        <fullName evidence="8">Gamma-glutamyl kinase</fullName>
        <shortName evidence="8">GK</shortName>
    </alternativeName>
</protein>
<keyword evidence="6 8" id="KW-0418">Kinase</keyword>
<accession>A0A8S0YAB4</accession>
<feature type="binding site" evidence="8">
    <location>
        <position position="55"/>
    </location>
    <ligand>
        <name>substrate</name>
    </ligand>
</feature>
<feature type="domain" description="PUA" evidence="9">
    <location>
        <begin position="282"/>
        <end position="365"/>
    </location>
</feature>
<dbReference type="CDD" id="cd21157">
    <property type="entry name" value="PUA_G5K"/>
    <property type="match status" value="1"/>
</dbReference>
<keyword evidence="1 8" id="KW-0963">Cytoplasm</keyword>
<evidence type="ECO:0000256" key="7">
    <source>
        <dbReference type="ARBA" id="ARBA00022840"/>
    </source>
</evidence>
<feature type="binding site" evidence="8">
    <location>
        <begin position="174"/>
        <end position="175"/>
    </location>
    <ligand>
        <name>ATP</name>
        <dbReference type="ChEBI" id="CHEBI:30616"/>
    </ligand>
</feature>
<dbReference type="PANTHER" id="PTHR43654:SF1">
    <property type="entry name" value="ISOPENTENYL PHOSPHATE KINASE"/>
    <property type="match status" value="1"/>
</dbReference>
<dbReference type="GO" id="GO:0004349">
    <property type="term" value="F:glutamate 5-kinase activity"/>
    <property type="evidence" value="ECO:0007669"/>
    <property type="project" value="UniProtKB-UniRule"/>
</dbReference>
<keyword evidence="3 8" id="KW-0641">Proline biosynthesis</keyword>
<dbReference type="InterPro" id="IPR036393">
    <property type="entry name" value="AceGlu_kinase-like_sf"/>
</dbReference>
<reference evidence="10 11" key="1">
    <citation type="submission" date="2020-02" db="EMBL/GenBank/DDBJ databases">
        <authorList>
            <person name="Hogendoorn C."/>
        </authorList>
    </citation>
    <scope>NUCLEOTIDE SEQUENCE [LARGE SCALE GENOMIC DNA]</scope>
    <source>
        <strain evidence="10">METHB21</strain>
    </source>
</reference>
<dbReference type="Gene3D" id="2.30.130.10">
    <property type="entry name" value="PUA domain"/>
    <property type="match status" value="1"/>
</dbReference>
<evidence type="ECO:0000313" key="10">
    <source>
        <dbReference type="EMBL" id="CAA9891515.1"/>
    </source>
</evidence>
<comment type="pathway">
    <text evidence="8">Amino-acid biosynthesis; L-proline biosynthesis; L-glutamate 5-semialdehyde from L-glutamate: step 1/2.</text>
</comment>
<keyword evidence="5 8" id="KW-0547">Nucleotide-binding</keyword>
<evidence type="ECO:0000256" key="4">
    <source>
        <dbReference type="ARBA" id="ARBA00022679"/>
    </source>
</evidence>
<dbReference type="Pfam" id="PF01472">
    <property type="entry name" value="PUA"/>
    <property type="match status" value="1"/>
</dbReference>
<dbReference type="InterPro" id="IPR041739">
    <property type="entry name" value="G5K_ProB"/>
</dbReference>
<dbReference type="SUPFAM" id="SSF88697">
    <property type="entry name" value="PUA domain-like"/>
    <property type="match status" value="1"/>
</dbReference>
<comment type="catalytic activity">
    <reaction evidence="8">
        <text>L-glutamate + ATP = L-glutamyl 5-phosphate + ADP</text>
        <dbReference type="Rhea" id="RHEA:14877"/>
        <dbReference type="ChEBI" id="CHEBI:29985"/>
        <dbReference type="ChEBI" id="CHEBI:30616"/>
        <dbReference type="ChEBI" id="CHEBI:58274"/>
        <dbReference type="ChEBI" id="CHEBI:456216"/>
        <dbReference type="EC" id="2.7.2.11"/>
    </reaction>
</comment>
<comment type="subcellular location">
    <subcellularLocation>
        <location evidence="8">Cytoplasm</location>
    </subcellularLocation>
</comment>
<dbReference type="Pfam" id="PF00696">
    <property type="entry name" value="AA_kinase"/>
    <property type="match status" value="1"/>
</dbReference>
<comment type="function">
    <text evidence="8">Catalyzes the transfer of a phosphate group to glutamate to form L-glutamate 5-phosphate.</text>
</comment>
<dbReference type="InterPro" id="IPR019797">
    <property type="entry name" value="Glutamate_5-kinase_CS"/>
</dbReference>
<keyword evidence="11" id="KW-1185">Reference proteome</keyword>
<feature type="binding site" evidence="8">
    <location>
        <position position="154"/>
    </location>
    <ligand>
        <name>substrate</name>
    </ligand>
</feature>
<dbReference type="GO" id="GO:0005524">
    <property type="term" value="F:ATP binding"/>
    <property type="evidence" value="ECO:0007669"/>
    <property type="project" value="UniProtKB-KW"/>
</dbReference>
<dbReference type="GO" id="GO:0005829">
    <property type="term" value="C:cytosol"/>
    <property type="evidence" value="ECO:0007669"/>
    <property type="project" value="TreeGrafter"/>
</dbReference>
<dbReference type="FunFam" id="3.40.1160.10:FF:000018">
    <property type="entry name" value="Glutamate 5-kinase"/>
    <property type="match status" value="1"/>
</dbReference>
<keyword evidence="2 8" id="KW-0028">Amino-acid biosynthesis</keyword>
<feature type="binding site" evidence="8">
    <location>
        <position position="15"/>
    </location>
    <ligand>
        <name>ATP</name>
        <dbReference type="ChEBI" id="CHEBI:30616"/>
    </ligand>
</feature>
<dbReference type="InterPro" id="IPR001057">
    <property type="entry name" value="Glu/AcGlu_kinase"/>
</dbReference>
<evidence type="ECO:0000256" key="3">
    <source>
        <dbReference type="ARBA" id="ARBA00022650"/>
    </source>
</evidence>
<keyword evidence="7 8" id="KW-0067">ATP-binding</keyword>
<dbReference type="InterPro" id="IPR005715">
    <property type="entry name" value="Glu_5kinase/COase_Synthase"/>
</dbReference>
<evidence type="ECO:0000256" key="2">
    <source>
        <dbReference type="ARBA" id="ARBA00022605"/>
    </source>
</evidence>
<dbReference type="InterPro" id="IPR001048">
    <property type="entry name" value="Asp/Glu/Uridylate_kinase"/>
</dbReference>
<dbReference type="PROSITE" id="PS00902">
    <property type="entry name" value="GLUTAMATE_5_KINASE"/>
    <property type="match status" value="1"/>
</dbReference>
<dbReference type="InterPro" id="IPR011529">
    <property type="entry name" value="Glu_5kinase"/>
</dbReference>
<evidence type="ECO:0000259" key="9">
    <source>
        <dbReference type="SMART" id="SM00359"/>
    </source>
</evidence>
<dbReference type="GO" id="GO:0055129">
    <property type="term" value="P:L-proline biosynthetic process"/>
    <property type="evidence" value="ECO:0007669"/>
    <property type="project" value="UniProtKB-UniRule"/>
</dbReference>
<dbReference type="InterPro" id="IPR036974">
    <property type="entry name" value="PUA_sf"/>
</dbReference>
<comment type="caution">
    <text evidence="10">The sequence shown here is derived from an EMBL/GenBank/DDBJ whole genome shotgun (WGS) entry which is preliminary data.</text>
</comment>
<evidence type="ECO:0000313" key="11">
    <source>
        <dbReference type="Proteomes" id="UP000494216"/>
    </source>
</evidence>
<evidence type="ECO:0000256" key="5">
    <source>
        <dbReference type="ARBA" id="ARBA00022741"/>
    </source>
</evidence>
<gene>
    <name evidence="8 10" type="primary">proB</name>
    <name evidence="10" type="ORF">METHB2_420029</name>
</gene>
<dbReference type="SMART" id="SM00359">
    <property type="entry name" value="PUA"/>
    <property type="match status" value="1"/>
</dbReference>
<dbReference type="PIRSF" id="PIRSF000729">
    <property type="entry name" value="GK"/>
    <property type="match status" value="1"/>
</dbReference>
<evidence type="ECO:0000256" key="6">
    <source>
        <dbReference type="ARBA" id="ARBA00022777"/>
    </source>
</evidence>
<dbReference type="PRINTS" id="PR00474">
    <property type="entry name" value="GLU5KINASE"/>
</dbReference>
<dbReference type="NCBIfam" id="TIGR01027">
    <property type="entry name" value="proB"/>
    <property type="match status" value="1"/>
</dbReference>
<dbReference type="Proteomes" id="UP000494216">
    <property type="component" value="Unassembled WGS sequence"/>
</dbReference>
<dbReference type="SUPFAM" id="SSF53633">
    <property type="entry name" value="Carbamate kinase-like"/>
    <property type="match status" value="1"/>
</dbReference>
<dbReference type="Gene3D" id="3.40.1160.10">
    <property type="entry name" value="Acetylglutamate kinase-like"/>
    <property type="match status" value="1"/>
</dbReference>
<dbReference type="AlphaFoldDB" id="A0A8S0YAB4"/>
<dbReference type="RefSeq" id="WP_174626374.1">
    <property type="nucleotide sequence ID" value="NZ_CADCXN010000072.1"/>
</dbReference>
<dbReference type="EMBL" id="CADCXN010000072">
    <property type="protein sequence ID" value="CAA9891515.1"/>
    <property type="molecule type" value="Genomic_DNA"/>
</dbReference>
<keyword evidence="4 8" id="KW-0808">Transferase</keyword>
<evidence type="ECO:0000256" key="8">
    <source>
        <dbReference type="HAMAP-Rule" id="MF_00456"/>
    </source>
</evidence>
<organism evidence="10 11">
    <name type="scientific">Candidatus Methylobacter favarea</name>
    <dbReference type="NCBI Taxonomy" id="2707345"/>
    <lineage>
        <taxon>Bacteria</taxon>
        <taxon>Pseudomonadati</taxon>
        <taxon>Pseudomonadota</taxon>
        <taxon>Gammaproteobacteria</taxon>
        <taxon>Methylococcales</taxon>
        <taxon>Methylococcaceae</taxon>
        <taxon>Methylobacter</taxon>
    </lineage>
</organism>
<dbReference type="CDD" id="cd04242">
    <property type="entry name" value="AAK_G5K_ProB"/>
    <property type="match status" value="1"/>
</dbReference>
<dbReference type="GO" id="GO:0003723">
    <property type="term" value="F:RNA binding"/>
    <property type="evidence" value="ECO:0007669"/>
    <property type="project" value="InterPro"/>
</dbReference>
<dbReference type="PROSITE" id="PS50890">
    <property type="entry name" value="PUA"/>
    <property type="match status" value="1"/>
</dbReference>
<comment type="similarity">
    <text evidence="8">Belongs to the glutamate 5-kinase family.</text>
</comment>
<feature type="binding site" evidence="8">
    <location>
        <position position="142"/>
    </location>
    <ligand>
        <name>substrate</name>
    </ligand>
</feature>
<evidence type="ECO:0000256" key="1">
    <source>
        <dbReference type="ARBA" id="ARBA00022490"/>
    </source>
</evidence>
<proteinExistence type="inferred from homology"/>